<gene>
    <name evidence="1" type="ORF">BYZ73_21520</name>
</gene>
<feature type="non-terminal residue" evidence="1">
    <location>
        <position position="1"/>
    </location>
</feature>
<keyword evidence="2" id="KW-1185">Reference proteome</keyword>
<dbReference type="EMBL" id="MUAV01000149">
    <property type="protein sequence ID" value="RAP39178.1"/>
    <property type="molecule type" value="Genomic_DNA"/>
</dbReference>
<comment type="caution">
    <text evidence="1">The sequence shown here is derived from an EMBL/GenBank/DDBJ whole genome shotgun (WGS) entry which is preliminary data.</text>
</comment>
<dbReference type="RefSeq" id="WP_181498170.1">
    <property type="nucleotide sequence ID" value="NZ_MUAV01000149.1"/>
</dbReference>
<sequence>DAYGDLDTQVRVHDDATATWGPWQSFDAAEFDGRLFQIRAALSVESEAYALRVTRLSVAAFRAT</sequence>
<evidence type="ECO:0000313" key="1">
    <source>
        <dbReference type="EMBL" id="RAP39178.1"/>
    </source>
</evidence>
<proteinExistence type="predicted"/>
<dbReference type="Proteomes" id="UP000248659">
    <property type="component" value="Unassembled WGS sequence"/>
</dbReference>
<organism evidence="1 2">
    <name type="scientific">Rhodovulum viride</name>
    <dbReference type="NCBI Taxonomy" id="1231134"/>
    <lineage>
        <taxon>Bacteria</taxon>
        <taxon>Pseudomonadati</taxon>
        <taxon>Pseudomonadota</taxon>
        <taxon>Alphaproteobacteria</taxon>
        <taxon>Rhodobacterales</taxon>
        <taxon>Paracoccaceae</taxon>
        <taxon>Rhodovulum</taxon>
    </lineage>
</organism>
<reference evidence="1 2" key="1">
    <citation type="submission" date="2017-01" db="EMBL/GenBank/DDBJ databases">
        <title>Genome sequence of Rhodovulum viride JA756.</title>
        <authorList>
            <person name="Lakshmi K.V."/>
            <person name="Tushar L.D."/>
            <person name="Sasikala C."/>
            <person name="Venkataramana C."/>
        </authorList>
    </citation>
    <scope>NUCLEOTIDE SEQUENCE [LARGE SCALE GENOMIC DNA]</scope>
    <source>
        <strain evidence="1 2">JA756</strain>
    </source>
</reference>
<evidence type="ECO:0000313" key="2">
    <source>
        <dbReference type="Proteomes" id="UP000248659"/>
    </source>
</evidence>
<protein>
    <submittedName>
        <fullName evidence="1">Uncharacterized protein</fullName>
    </submittedName>
</protein>
<accession>A0ABX9DAA1</accession>
<name>A0ABX9DAA1_9RHOB</name>